<accession>A0AA47N9Q7</accession>
<gene>
    <name evidence="1" type="primary">Thap12_3</name>
    <name evidence="1" type="ORF">N1851_003805</name>
</gene>
<dbReference type="PANTHER" id="PTHR46289">
    <property type="entry name" value="52 KDA REPRESSOR OF THE INHIBITOR OF THE PROTEIN KINASE-LIKE PROTEIN-RELATED"/>
    <property type="match status" value="1"/>
</dbReference>
<organism evidence="1 2">
    <name type="scientific">Merluccius polli</name>
    <name type="common">Benguela hake</name>
    <name type="synonym">Merluccius cadenati</name>
    <dbReference type="NCBI Taxonomy" id="89951"/>
    <lineage>
        <taxon>Eukaryota</taxon>
        <taxon>Metazoa</taxon>
        <taxon>Chordata</taxon>
        <taxon>Craniata</taxon>
        <taxon>Vertebrata</taxon>
        <taxon>Euteleostomi</taxon>
        <taxon>Actinopterygii</taxon>
        <taxon>Neopterygii</taxon>
        <taxon>Teleostei</taxon>
        <taxon>Neoteleostei</taxon>
        <taxon>Acanthomorphata</taxon>
        <taxon>Zeiogadaria</taxon>
        <taxon>Gadariae</taxon>
        <taxon>Gadiformes</taxon>
        <taxon>Gadoidei</taxon>
        <taxon>Merlucciidae</taxon>
        <taxon>Merluccius</taxon>
    </lineage>
</organism>
<dbReference type="Proteomes" id="UP001174136">
    <property type="component" value="Unassembled WGS sequence"/>
</dbReference>
<proteinExistence type="predicted"/>
<comment type="caution">
    <text evidence="1">The sequence shown here is derived from an EMBL/GenBank/DDBJ whole genome shotgun (WGS) entry which is preliminary data.</text>
</comment>
<evidence type="ECO:0000313" key="1">
    <source>
        <dbReference type="EMBL" id="KAK0154112.1"/>
    </source>
</evidence>
<dbReference type="PANTHER" id="PTHR46289:SF2">
    <property type="entry name" value="THAP DOMAIN CONTAINING 12"/>
    <property type="match status" value="1"/>
</dbReference>
<dbReference type="InterPro" id="IPR052958">
    <property type="entry name" value="IFN-induced_PKR_regulator"/>
</dbReference>
<evidence type="ECO:0000313" key="2">
    <source>
        <dbReference type="Proteomes" id="UP001174136"/>
    </source>
</evidence>
<protein>
    <submittedName>
        <fullName evidence="1">Repressor of the inhibitor of the protein kinase</fullName>
    </submittedName>
</protein>
<keyword evidence="2" id="KW-1185">Reference proteome</keyword>
<sequence length="1207" mass="135456">MEGEKLVEMKCAETDREALKSALQAAVTTAYNSQSRQNTDVSAEQESEVEYVSKSEMKEVLNVCENVVRDGILMEVGSSFFSLFIDRVVVLGEKDYLPLFLRFVDSFDVMRLELMGFAEADLDCHSMVQRLMEILTEEWRLDLKYCRGQAYLGSGDISYKLKAFACKIQETSPLAISTHSSCYSFNTWWSKSIPVPTIKKALDVFEEVLMFFGSSSLLEKQVDHVIAYGLRESYEKVQELQGKFCSLWQEKHDSYEVFVQIMEPLVECLEKIKNNPQRWKDSVSELAGTLLRKIMDFDFIIAMVILKNTSSFTKELSSGLQKDHFSAASQLCQISGILATLSRVKTNMKVFHQNWFDEACAVAQSLRVQVEEPETPSQPRDTMRKPQGYFKDALSIPLIDNLMTAVKDHFSDDHKEALNFLSLVPCSVTVSYMFESLKSKPPLYSTDLPDADNFFTELCCWRVKWKTKVTLTIPDTIFHTLRLPVMQYFGNINTLLRIMSVLPSTALEDCGAKMRHKMFQEYLKNTSPKDRSPCLAMLQVGTDFNRDLDRMVTQCLKVTPQTLEGICLDKESKTLMRNSENNMEVDHLKDEAEELMIQQPVDATEDQDVRLAEENGHAGDNQQSLETVFRLAALLAKKNGSLADIATDETEAIVQEIGMCHWLGAEGKGKLNIGEAEIAMLLTKGIRDVILQEIQESPFFSLITDRPVRVSDGSHLPVFVRYVGGSAPKVELLGFLPFDETCDDDDRQAKTLAKILTEDWGLPMSQCRGQAYMHLGSGCQSLKIMSLDFLKSYPLSVVTPSESCGLAYWLAGRVPCPPVKKMLDVAEDLLLFFDRSPGLEGQLAQTVDGLLNAPREALEEIPETCCSRWKKREDFFDALADTLEGILSCLDSVSDSVTVSATATTGTTALYAQVLATAVRSMDFIVTLVILRNACAPLRNCSTVFRCGNPADIIGEVEKIPQIIEALSKMLENISTVHGPWFEHAFQLASKVGPEQVCFPEEASNFESVEVYYKETLSIPVLQCLIEEMKHSFSESHLQALSVLALLPSCNPQSSLEATEKPFSLYLTDLPDPDMAEMEINAWAVAWREKYQDAAPPASISETLLHAEAKSHPTVTSLLRLVAVLPSVSIECDLMKSTLNSMRDLLEGTICRGSKTDRVMLLTHHQTLQRLPEVIEKCMEVDPESRPCLAQVIFFWSADCNILDQTH</sequence>
<name>A0AA47N9Q7_MERPO</name>
<dbReference type="AlphaFoldDB" id="A0AA47N9Q7"/>
<reference evidence="1" key="1">
    <citation type="journal article" date="2023" name="Front. Mar. Sci.">
        <title>A new Merluccius polli reference genome to investigate the effects of global change in West African waters.</title>
        <authorList>
            <person name="Mateo J.L."/>
            <person name="Blanco-Fernandez C."/>
            <person name="Garcia-Vazquez E."/>
            <person name="Machado-Schiaffino G."/>
        </authorList>
    </citation>
    <scope>NUCLEOTIDE SEQUENCE</scope>
    <source>
        <strain evidence="1">C29</strain>
        <tissue evidence="1">Fin</tissue>
    </source>
</reference>
<dbReference type="EMBL" id="JAOPHQ010000583">
    <property type="protein sequence ID" value="KAK0154112.1"/>
    <property type="molecule type" value="Genomic_DNA"/>
</dbReference>